<dbReference type="EMBL" id="BSOB01000053">
    <property type="protein sequence ID" value="GLQ95031.1"/>
    <property type="molecule type" value="Genomic_DNA"/>
</dbReference>
<protein>
    <submittedName>
        <fullName evidence="2">Uncharacterized protein</fullName>
    </submittedName>
</protein>
<comment type="caution">
    <text evidence="2">The sequence shown here is derived from an EMBL/GenBank/DDBJ whole genome shotgun (WGS) entry which is preliminary data.</text>
</comment>
<evidence type="ECO:0000256" key="1">
    <source>
        <dbReference type="SAM" id="SignalP"/>
    </source>
</evidence>
<feature type="chain" id="PRO_5045123109" evidence="1">
    <location>
        <begin position="23"/>
        <end position="169"/>
    </location>
</feature>
<feature type="signal peptide" evidence="1">
    <location>
        <begin position="1"/>
        <end position="22"/>
    </location>
</feature>
<evidence type="ECO:0000313" key="3">
    <source>
        <dbReference type="Proteomes" id="UP001156670"/>
    </source>
</evidence>
<dbReference type="PROSITE" id="PS51257">
    <property type="entry name" value="PROKAR_LIPOPROTEIN"/>
    <property type="match status" value="1"/>
</dbReference>
<gene>
    <name evidence="2" type="ORF">GCM10007901_39840</name>
</gene>
<name>A0ABQ5XWX9_9GAMM</name>
<keyword evidence="1" id="KW-0732">Signal</keyword>
<evidence type="ECO:0000313" key="2">
    <source>
        <dbReference type="EMBL" id="GLQ95031.1"/>
    </source>
</evidence>
<dbReference type="Proteomes" id="UP001156670">
    <property type="component" value="Unassembled WGS sequence"/>
</dbReference>
<sequence>MKPAYGWIAILFLLACAAHAQANIDCSTAKTANPANATYTIEGDTVTLVNGAHSQPAAPGSHTVHETRLIKGMQTCGEFDGKPVVVVLLSDDPGGSGTFIYMAAVGQDGHSYPSVLLGDRVKPKSIVVEKDLIVVTYLDRAANEPMASSPTMTIVRRFGLQGEHLVDQP</sequence>
<dbReference type="RefSeq" id="WP_284322717.1">
    <property type="nucleotide sequence ID" value="NZ_BSOB01000053.1"/>
</dbReference>
<accession>A0ABQ5XWX9</accession>
<organism evidence="2 3">
    <name type="scientific">Dyella acidisoli</name>
    <dbReference type="NCBI Taxonomy" id="1867834"/>
    <lineage>
        <taxon>Bacteria</taxon>
        <taxon>Pseudomonadati</taxon>
        <taxon>Pseudomonadota</taxon>
        <taxon>Gammaproteobacteria</taxon>
        <taxon>Lysobacterales</taxon>
        <taxon>Rhodanobacteraceae</taxon>
        <taxon>Dyella</taxon>
    </lineage>
</organism>
<keyword evidence="3" id="KW-1185">Reference proteome</keyword>
<reference evidence="3" key="1">
    <citation type="journal article" date="2019" name="Int. J. Syst. Evol. Microbiol.">
        <title>The Global Catalogue of Microorganisms (GCM) 10K type strain sequencing project: providing services to taxonomists for standard genome sequencing and annotation.</title>
        <authorList>
            <consortium name="The Broad Institute Genomics Platform"/>
            <consortium name="The Broad Institute Genome Sequencing Center for Infectious Disease"/>
            <person name="Wu L."/>
            <person name="Ma J."/>
        </authorList>
    </citation>
    <scope>NUCLEOTIDE SEQUENCE [LARGE SCALE GENOMIC DNA]</scope>
    <source>
        <strain evidence="3">NBRC 111980</strain>
    </source>
</reference>
<proteinExistence type="predicted"/>